<dbReference type="OrthoDB" id="442921at2759"/>
<keyword evidence="4" id="KW-1185">Reference proteome</keyword>
<dbReference type="EMBL" id="JAIZAY010000015">
    <property type="protein sequence ID" value="KAJ8028188.1"/>
    <property type="molecule type" value="Genomic_DNA"/>
</dbReference>
<dbReference type="Gene3D" id="3.10.20.90">
    <property type="entry name" value="Phosphatidylinositol 3-kinase Catalytic Subunit, Chain A, domain 1"/>
    <property type="match status" value="1"/>
</dbReference>
<evidence type="ECO:0000256" key="1">
    <source>
        <dbReference type="ARBA" id="ARBA00009185"/>
    </source>
</evidence>
<organism evidence="3 4">
    <name type="scientific">Holothuria leucospilota</name>
    <name type="common">Black long sea cucumber</name>
    <name type="synonym">Mertensiothuria leucospilota</name>
    <dbReference type="NCBI Taxonomy" id="206669"/>
    <lineage>
        <taxon>Eukaryota</taxon>
        <taxon>Metazoa</taxon>
        <taxon>Echinodermata</taxon>
        <taxon>Eleutherozoa</taxon>
        <taxon>Echinozoa</taxon>
        <taxon>Holothuroidea</taxon>
        <taxon>Aspidochirotacea</taxon>
        <taxon>Aspidochirotida</taxon>
        <taxon>Holothuriidae</taxon>
        <taxon>Holothuria</taxon>
    </lineage>
</organism>
<accession>A0A9Q1BK77</accession>
<dbReference type="AlphaFoldDB" id="A0A9Q1BK77"/>
<reference evidence="3" key="1">
    <citation type="submission" date="2021-10" db="EMBL/GenBank/DDBJ databases">
        <title>Tropical sea cucumber genome reveals ecological adaptation and Cuvierian tubules defense mechanism.</title>
        <authorList>
            <person name="Chen T."/>
        </authorList>
    </citation>
    <scope>NUCLEOTIDE SEQUENCE</scope>
    <source>
        <strain evidence="3">Nanhai2018</strain>
        <tissue evidence="3">Muscle</tissue>
    </source>
</reference>
<dbReference type="InterPro" id="IPR000626">
    <property type="entry name" value="Ubiquitin-like_dom"/>
</dbReference>
<dbReference type="SUPFAM" id="SSF54236">
    <property type="entry name" value="Ubiquitin-like"/>
    <property type="match status" value="1"/>
</dbReference>
<dbReference type="Pfam" id="PF11976">
    <property type="entry name" value="Rad60-SLD"/>
    <property type="match status" value="1"/>
</dbReference>
<dbReference type="Proteomes" id="UP001152320">
    <property type="component" value="Chromosome 15"/>
</dbReference>
<comment type="similarity">
    <text evidence="1">Belongs to the ubiquitin family. SUMO subfamily.</text>
</comment>
<dbReference type="InterPro" id="IPR029071">
    <property type="entry name" value="Ubiquitin-like_domsf"/>
</dbReference>
<name>A0A9Q1BK77_HOLLE</name>
<dbReference type="PROSITE" id="PS50053">
    <property type="entry name" value="UBIQUITIN_2"/>
    <property type="match status" value="1"/>
</dbReference>
<dbReference type="InterPro" id="IPR022617">
    <property type="entry name" value="Rad60/SUMO-like_dom"/>
</dbReference>
<proteinExistence type="inferred from homology"/>
<gene>
    <name evidence="3" type="ORF">HOLleu_30353</name>
</gene>
<dbReference type="PANTHER" id="PTHR10562">
    <property type="entry name" value="SMALL UBIQUITIN-RELATED MODIFIER"/>
    <property type="match status" value="1"/>
</dbReference>
<protein>
    <submittedName>
        <fullName evidence="3">Small ubiquitin-related modifier 3</fullName>
    </submittedName>
</protein>
<evidence type="ECO:0000259" key="2">
    <source>
        <dbReference type="PROSITE" id="PS50053"/>
    </source>
</evidence>
<comment type="caution">
    <text evidence="3">The sequence shown here is derived from an EMBL/GenBank/DDBJ whole genome shotgun (WGS) entry which is preliminary data.</text>
</comment>
<evidence type="ECO:0000313" key="3">
    <source>
        <dbReference type="EMBL" id="KAJ8028188.1"/>
    </source>
</evidence>
<evidence type="ECO:0000313" key="4">
    <source>
        <dbReference type="Proteomes" id="UP001152320"/>
    </source>
</evidence>
<sequence length="98" mass="11142">MAEQKKDVKDESEHITLRVVGGEGSAVQFKIKKSTPLRKLMRAYCEKQVHFAHGKGGALNTLRFRYDGENIDDNDTPEALHMDDMDQIEVFQQQTGGY</sequence>
<feature type="domain" description="Ubiquitin-like" evidence="2">
    <location>
        <begin position="13"/>
        <end position="97"/>
    </location>
</feature>